<evidence type="ECO:0000256" key="3">
    <source>
        <dbReference type="ARBA" id="ARBA00022840"/>
    </source>
</evidence>
<evidence type="ECO:0000256" key="6">
    <source>
        <dbReference type="SAM" id="MobiDB-lite"/>
    </source>
</evidence>
<keyword evidence="2" id="KW-0547">Nucleotide-binding</keyword>
<accession>A0A0H5QSZ2</accession>
<dbReference type="InterPro" id="IPR011184">
    <property type="entry name" value="DNA_mismatch_repair_Msh2"/>
</dbReference>
<dbReference type="SUPFAM" id="SSF48334">
    <property type="entry name" value="DNA repair protein MutS, domain III"/>
    <property type="match status" value="1"/>
</dbReference>
<evidence type="ECO:0000256" key="2">
    <source>
        <dbReference type="ARBA" id="ARBA00022741"/>
    </source>
</evidence>
<dbReference type="Gene3D" id="1.10.1420.10">
    <property type="match status" value="2"/>
</dbReference>
<feature type="domain" description="DNA mismatch repair proteins mutS family" evidence="7">
    <location>
        <begin position="701"/>
        <end position="717"/>
    </location>
</feature>
<dbReference type="Gene3D" id="3.40.50.300">
    <property type="entry name" value="P-loop containing nucleotide triphosphate hydrolases"/>
    <property type="match status" value="1"/>
</dbReference>
<evidence type="ECO:0000256" key="4">
    <source>
        <dbReference type="ARBA" id="ARBA00023125"/>
    </source>
</evidence>
<evidence type="ECO:0000313" key="8">
    <source>
        <dbReference type="EMBL" id="CRZ04681.1"/>
    </source>
</evidence>
<dbReference type="AlphaFoldDB" id="A0A0H5QSZ2"/>
<keyword evidence="4" id="KW-0238">DNA-binding</keyword>
<dbReference type="Pfam" id="PF00488">
    <property type="entry name" value="MutS_V"/>
    <property type="match status" value="1"/>
</dbReference>
<protein>
    <recommendedName>
        <fullName evidence="7">DNA mismatch repair proteins mutS family domain-containing protein</fullName>
    </recommendedName>
</protein>
<dbReference type="InterPro" id="IPR027417">
    <property type="entry name" value="P-loop_NTPase"/>
</dbReference>
<organism evidence="8">
    <name type="scientific">Spongospora subterranea</name>
    <dbReference type="NCBI Taxonomy" id="70186"/>
    <lineage>
        <taxon>Eukaryota</taxon>
        <taxon>Sar</taxon>
        <taxon>Rhizaria</taxon>
        <taxon>Endomyxa</taxon>
        <taxon>Phytomyxea</taxon>
        <taxon>Plasmodiophorida</taxon>
        <taxon>Plasmodiophoridae</taxon>
        <taxon>Spongospora</taxon>
    </lineage>
</organism>
<dbReference type="GO" id="GO:0005634">
    <property type="term" value="C:nucleus"/>
    <property type="evidence" value="ECO:0007669"/>
    <property type="project" value="TreeGrafter"/>
</dbReference>
<dbReference type="Pfam" id="PF05190">
    <property type="entry name" value="MutS_IV"/>
    <property type="match status" value="1"/>
</dbReference>
<dbReference type="PANTHER" id="PTHR11361:SF21">
    <property type="entry name" value="MUTS PROTEIN HOMOLOG 4"/>
    <property type="match status" value="1"/>
</dbReference>
<dbReference type="InterPro" id="IPR036678">
    <property type="entry name" value="MutS_con_dom_sf"/>
</dbReference>
<dbReference type="PROSITE" id="PS00486">
    <property type="entry name" value="DNA_MISMATCH_REPAIR_2"/>
    <property type="match status" value="1"/>
</dbReference>
<feature type="region of interest" description="Disordered" evidence="6">
    <location>
        <begin position="47"/>
        <end position="75"/>
    </location>
</feature>
<dbReference type="InterPro" id="IPR036187">
    <property type="entry name" value="DNA_mismatch_repair_MutS_sf"/>
</dbReference>
<dbReference type="PIRSF" id="PIRSF005813">
    <property type="entry name" value="MSH2"/>
    <property type="match status" value="1"/>
</dbReference>
<dbReference type="GO" id="GO:0007131">
    <property type="term" value="P:reciprocal meiotic recombination"/>
    <property type="evidence" value="ECO:0007669"/>
    <property type="project" value="TreeGrafter"/>
</dbReference>
<evidence type="ECO:0000256" key="1">
    <source>
        <dbReference type="ARBA" id="ARBA00006271"/>
    </source>
</evidence>
<sequence length="873" mass="97267">MDALSTPFESSGGGSIYRISINETPTSGIREVSPNDANLRTPETLRFNTPKGNLGPFRTPHCLGKRSRSTPSGNAVSLKAKYKKYPCPQTPRRVFNASTPAPKSAFVVALSESRNKRQVGAAILNLRSPELDLFLYTDNQTYQSTLRLVHLYEPVEVLISDTAVGSNLYMILNAELDMYKITAYQRKHFNEDQGQLLLEQKASRESLNELPLDSSLFLCMASTNCLLKWVAFEQCEAFAPNSIKVSLKTLDGHMALNLATIKTLEILCNAVNPKAKKGSLFSVLNLCKTPLGERLLRSSLIQPLNHIPTINARLDSVQELLENDETFFELLPLLPQFSSLDLMNNGLAMVSRTVSEKSAQQSVTDLLLVKHALSLFPRVVSALSTCNSTILKSIAETLDDQKRELIMEEISQYITEDAQLPEKSCAQVLHTRLAFAVKPGLNGLLDVGRATYCEIIEAINEEIQKYVVELELPKIKKHFTSSRGFFLSLPIDSLNELPDIFIQRSRQGKRITFSTANLISLDDRRTESLGDVLLLTERCLQELSSSIRMHLPWLLNVTESIAVLDLLVNFANLVTQHDSYIRPILTKDGPIAISKGRHPVKEAACAYGFTPNDIYLNETSKLQVVTGPNGSGKSTYLRQTGLLVIMSHIGSFIPAAYASVPVIDQIFSRMSHGDDLEGNASGFFVEARDAAFIVRNTTNSSLVLIDELGRSTSTVDGIGIAWSVIEEIISKGSYCLFATHFHELTDLPRLYQQIHNIQLKVDQVDQKVDFCYSIADGSCQEVTNQYGIYIAELAMFPQNIISFARILSAQLRRRFNVSSASHPTTACFYDTIQKLISLRHCTLPQQELISYLRRIREEMLPDDQGELPTSQNS</sequence>
<dbReference type="EMBL" id="HACM01004239">
    <property type="protein sequence ID" value="CRZ04681.1"/>
    <property type="molecule type" value="Transcribed_RNA"/>
</dbReference>
<dbReference type="SMART" id="SM00533">
    <property type="entry name" value="MUTSd"/>
    <property type="match status" value="1"/>
</dbReference>
<dbReference type="FunFam" id="3.40.50.300:FF:000870">
    <property type="entry name" value="MutS protein homolog 4"/>
    <property type="match status" value="1"/>
</dbReference>
<keyword evidence="5" id="KW-0469">Meiosis</keyword>
<dbReference type="GO" id="GO:0005524">
    <property type="term" value="F:ATP binding"/>
    <property type="evidence" value="ECO:0007669"/>
    <property type="project" value="UniProtKB-KW"/>
</dbReference>
<dbReference type="SUPFAM" id="SSF52540">
    <property type="entry name" value="P-loop containing nucleoside triphosphate hydrolases"/>
    <property type="match status" value="1"/>
</dbReference>
<dbReference type="InterPro" id="IPR007696">
    <property type="entry name" value="DNA_mismatch_repair_MutS_core"/>
</dbReference>
<evidence type="ECO:0000259" key="7">
    <source>
        <dbReference type="PROSITE" id="PS00486"/>
    </source>
</evidence>
<dbReference type="InterPro" id="IPR000432">
    <property type="entry name" value="DNA_mismatch_repair_MutS_C"/>
</dbReference>
<dbReference type="GO" id="GO:0006298">
    <property type="term" value="P:mismatch repair"/>
    <property type="evidence" value="ECO:0007669"/>
    <property type="project" value="InterPro"/>
</dbReference>
<dbReference type="Pfam" id="PF05192">
    <property type="entry name" value="MutS_III"/>
    <property type="match status" value="1"/>
</dbReference>
<dbReference type="GO" id="GO:0030983">
    <property type="term" value="F:mismatched DNA binding"/>
    <property type="evidence" value="ECO:0007669"/>
    <property type="project" value="InterPro"/>
</dbReference>
<dbReference type="SUPFAM" id="SSF53150">
    <property type="entry name" value="DNA repair protein MutS, domain II"/>
    <property type="match status" value="1"/>
</dbReference>
<dbReference type="InterPro" id="IPR045076">
    <property type="entry name" value="MutS"/>
</dbReference>
<reference evidence="8" key="1">
    <citation type="submission" date="2015-04" db="EMBL/GenBank/DDBJ databases">
        <title>The genome sequence of the plant pathogenic Rhizarian Plasmodiophora brassicae reveals insights in its biotrophic life cycle and the origin of chitin synthesis.</title>
        <authorList>
            <person name="Schwelm A."/>
            <person name="Fogelqvist J."/>
            <person name="Knaust A."/>
            <person name="Julke S."/>
            <person name="Lilja T."/>
            <person name="Dhandapani V."/>
            <person name="Bonilla-Rosso G."/>
            <person name="Karlsson M."/>
            <person name="Shevchenko A."/>
            <person name="Choi S.R."/>
            <person name="Kim H.G."/>
            <person name="Park J.Y."/>
            <person name="Lim Y.P."/>
            <person name="Ludwig-Muller J."/>
            <person name="Dixelius C."/>
        </authorList>
    </citation>
    <scope>NUCLEOTIDE SEQUENCE</scope>
    <source>
        <tissue evidence="8">Potato root galls</tissue>
    </source>
</reference>
<keyword evidence="3" id="KW-0067">ATP-binding</keyword>
<dbReference type="PANTHER" id="PTHR11361">
    <property type="entry name" value="DNA MISMATCH REPAIR PROTEIN MUTS FAMILY MEMBER"/>
    <property type="match status" value="1"/>
</dbReference>
<dbReference type="Gene3D" id="3.30.420.110">
    <property type="entry name" value="MutS, connector domain"/>
    <property type="match status" value="1"/>
</dbReference>
<dbReference type="GO" id="GO:0140664">
    <property type="term" value="F:ATP-dependent DNA damage sensor activity"/>
    <property type="evidence" value="ECO:0007669"/>
    <property type="project" value="InterPro"/>
</dbReference>
<comment type="similarity">
    <text evidence="1">Belongs to the DNA mismatch repair MutS family.</text>
</comment>
<dbReference type="InterPro" id="IPR007861">
    <property type="entry name" value="DNA_mismatch_repair_MutS_clamp"/>
</dbReference>
<evidence type="ECO:0000256" key="5">
    <source>
        <dbReference type="ARBA" id="ARBA00023254"/>
    </source>
</evidence>
<dbReference type="SMART" id="SM00534">
    <property type="entry name" value="MUTSac"/>
    <property type="match status" value="1"/>
</dbReference>
<name>A0A0H5QSZ2_9EUKA</name>
<proteinExistence type="inferred from homology"/>